<name>G0N1X1_CAEBE</name>
<dbReference type="OrthoDB" id="5879303at2759"/>
<dbReference type="AlphaFoldDB" id="G0N1X1"/>
<protein>
    <submittedName>
        <fullName evidence="2">Uncharacterized protein</fullName>
    </submittedName>
</protein>
<dbReference type="EMBL" id="GL379828">
    <property type="protein sequence ID" value="EGT50364.1"/>
    <property type="molecule type" value="Genomic_DNA"/>
</dbReference>
<feature type="region of interest" description="Disordered" evidence="1">
    <location>
        <begin position="334"/>
        <end position="353"/>
    </location>
</feature>
<feature type="region of interest" description="Disordered" evidence="1">
    <location>
        <begin position="1"/>
        <end position="63"/>
    </location>
</feature>
<feature type="compositionally biased region" description="Basic residues" evidence="1">
    <location>
        <begin position="1"/>
        <end position="13"/>
    </location>
</feature>
<dbReference type="InterPro" id="IPR032848">
    <property type="entry name" value="Ce-Tra-2"/>
</dbReference>
<reference evidence="3" key="1">
    <citation type="submission" date="2011-07" db="EMBL/GenBank/DDBJ databases">
        <authorList>
            <consortium name="Caenorhabditis brenneri Sequencing and Analysis Consortium"/>
            <person name="Wilson R.K."/>
        </authorList>
    </citation>
    <scope>NUCLEOTIDE SEQUENCE [LARGE SCALE GENOMIC DNA]</scope>
    <source>
        <strain evidence="3">PB2801</strain>
    </source>
</reference>
<dbReference type="InParanoid" id="G0N1X1"/>
<keyword evidence="3" id="KW-1185">Reference proteome</keyword>
<dbReference type="GO" id="GO:0005886">
    <property type="term" value="C:plasma membrane"/>
    <property type="evidence" value="ECO:0007669"/>
    <property type="project" value="TreeGrafter"/>
</dbReference>
<feature type="region of interest" description="Disordered" evidence="1">
    <location>
        <begin position="116"/>
        <end position="140"/>
    </location>
</feature>
<dbReference type="GO" id="GO:0040021">
    <property type="term" value="P:hermaphrodite germ-line sex determination"/>
    <property type="evidence" value="ECO:0007669"/>
    <property type="project" value="InterPro"/>
</dbReference>
<dbReference type="GO" id="GO:0042001">
    <property type="term" value="P:hermaphrodite somatic sex determination"/>
    <property type="evidence" value="ECO:0007669"/>
    <property type="project" value="InterPro"/>
</dbReference>
<gene>
    <name evidence="2" type="ORF">CAEBREN_18216</name>
</gene>
<evidence type="ECO:0000313" key="3">
    <source>
        <dbReference type="Proteomes" id="UP000008068"/>
    </source>
</evidence>
<dbReference type="Proteomes" id="UP000008068">
    <property type="component" value="Unassembled WGS sequence"/>
</dbReference>
<accession>G0N1X1</accession>
<dbReference type="PANTHER" id="PTHR39365">
    <property type="entry name" value="MX REGION OF TRA-2 RELATED-RELATED"/>
    <property type="match status" value="1"/>
</dbReference>
<organism evidence="3">
    <name type="scientific">Caenorhabditis brenneri</name>
    <name type="common">Nematode worm</name>
    <dbReference type="NCBI Taxonomy" id="135651"/>
    <lineage>
        <taxon>Eukaryota</taxon>
        <taxon>Metazoa</taxon>
        <taxon>Ecdysozoa</taxon>
        <taxon>Nematoda</taxon>
        <taxon>Chromadorea</taxon>
        <taxon>Rhabditida</taxon>
        <taxon>Rhabditina</taxon>
        <taxon>Rhabditomorpha</taxon>
        <taxon>Rhabditoidea</taxon>
        <taxon>Rhabditidae</taxon>
        <taxon>Peloderinae</taxon>
        <taxon>Caenorhabditis</taxon>
    </lineage>
</organism>
<feature type="compositionally biased region" description="Basic and acidic residues" evidence="1">
    <location>
        <begin position="123"/>
        <end position="140"/>
    </location>
</feature>
<dbReference type="eggNOG" id="ENOG502TIZ3">
    <property type="taxonomic scope" value="Eukaryota"/>
</dbReference>
<evidence type="ECO:0000256" key="1">
    <source>
        <dbReference type="SAM" id="MobiDB-lite"/>
    </source>
</evidence>
<dbReference type="PANTHER" id="PTHR39365:SF2">
    <property type="entry name" value="MX REGION OF TRA-2 RELATED-RELATED"/>
    <property type="match status" value="1"/>
</dbReference>
<proteinExistence type="predicted"/>
<dbReference type="GO" id="GO:0004888">
    <property type="term" value="F:transmembrane signaling receptor activity"/>
    <property type="evidence" value="ECO:0007669"/>
    <property type="project" value="InterPro"/>
</dbReference>
<dbReference type="HOGENOM" id="CLU_718103_0_0_1"/>
<dbReference type="STRING" id="135651.G0N1X1"/>
<sequence>MGKKNHKANKNKIVKPNENIFKEPTSLTLPKENRAASLKQVEHHHNDAQSSKQFQKEEEKPEGVYMPLQDDSSYVMNGLQFGIIHYFDTIDDRQPGSAFTNPGTSAMLKHSINSLLTGTNGQPEKKDELKEKQEQIRAERDRKWNEELDRVIEMYRSTNLVTDEEQSESDQPETVQARYIYQLYSRSEFTPSLLNFELIVAANKKDTNIVQDFQADPRNSVILREFLKVVGSTPDDQPILLFNGRFVLVKKLVPIDEIPLQQFVRANKRNPFKEPPILEEIIDQSTSIPLEMRTKHRSAGCWPDNWPYEMVEYASDIFWWNQRPVPKGYLIPPKPVQEEPPPQDFNWTPPPGPCPIDIPKEAYELFEEQKAEHFRKEREKQQAQK</sequence>
<evidence type="ECO:0000313" key="2">
    <source>
        <dbReference type="EMBL" id="EGT50364.1"/>
    </source>
</evidence>
<dbReference type="FunCoup" id="G0N1X1">
    <property type="interactions" value="190"/>
</dbReference>